<feature type="transmembrane region" description="Helical" evidence="6">
    <location>
        <begin position="575"/>
        <end position="593"/>
    </location>
</feature>
<dbReference type="OrthoDB" id="20328at2759"/>
<dbReference type="GO" id="GO:0016491">
    <property type="term" value="F:oxidoreductase activity"/>
    <property type="evidence" value="ECO:0007669"/>
    <property type="project" value="InterPro"/>
</dbReference>
<dbReference type="KEGG" id="dfa:DFA_07458"/>
<dbReference type="Pfam" id="PF09746">
    <property type="entry name" value="Membralin"/>
    <property type="match status" value="1"/>
</dbReference>
<dbReference type="RefSeq" id="XP_004367317.1">
    <property type="nucleotide sequence ID" value="XM_004367260.1"/>
</dbReference>
<sequence length="749" mass="86480">MDDATFIGYIHFIRYINVRTTPKIRLLVEIFCLFVIAIFSAALLLLHTQYVGKADCILEVFNSNFPKYKFDILSIHIKEEDLAYSHLRDIVLSGSSQTTGSSGSSDLDGTEEDGGDREKKDYHWDPVSGTTIGGKRVPGGGGSGSSKIGDNYPFSQPIEDRHHHLKRPNPNLYESLQSKKRVVATQEENMELLNLFLYETQQKYEFSLQKGFLLLSPDIRTMYNITTFQINIFTNQTCLGGPYHKMLIKLLGYDIVIINNLVNSFKGNGYLKIFDDNSLINLSQYSSPEREFSYEYIIYLIQCIVKVNLIFFSTIIVFGIGRIGVFFLSRFFDASPRGFHVLMIHNCIIGLIFVIVQIGNIYLFSYFLLPEYLVFLICSLFSSYVSTWGLRSKESIKYYPIMFLGILYLLGHYVMIFPSGFHMISFCLSYTTTEYLLVLCILNFELPAVMNNRIPSPYNYMDVDINQIINNNNLYSEEEEEEEEEEEDDEQEEDEQQEYDEGQQQQQQQQQEQQMESILENFVEVTLVPSAVCVFVFFATCITFDLIAANKTLRKKFMIQQVTETPEKIKEMISVAMRNLFVGMIILFLLHPLHKLIITVGDYDVLKELGVLVVMLFLADADFYWSHRLLHHKYFYASCHKLHHSCKHPVPWTSLYVDWGEFFIAILSSFLVPLWTAPLLGLHPHYYTYSLYLLVITFSLVMSHDGMELPFLSATHHDEHHLLFTGNYGSRIGLWDVLCSTTIKSKKSN</sequence>
<evidence type="ECO:0000259" key="7">
    <source>
        <dbReference type="Pfam" id="PF04116"/>
    </source>
</evidence>
<accession>F4PWH0</accession>
<dbReference type="GO" id="GO:0016020">
    <property type="term" value="C:membrane"/>
    <property type="evidence" value="ECO:0007669"/>
    <property type="project" value="UniProtKB-SubCell"/>
</dbReference>
<gene>
    <name evidence="8" type="ORF">DFA_07458</name>
</gene>
<dbReference type="PANTHER" id="PTHR11863">
    <property type="entry name" value="STEROL DESATURASE"/>
    <property type="match status" value="1"/>
</dbReference>
<feature type="domain" description="Fatty acid hydroxylase" evidence="7">
    <location>
        <begin position="613"/>
        <end position="741"/>
    </location>
</feature>
<evidence type="ECO:0000313" key="9">
    <source>
        <dbReference type="Proteomes" id="UP000007797"/>
    </source>
</evidence>
<dbReference type="Proteomes" id="UP000007797">
    <property type="component" value="Unassembled WGS sequence"/>
</dbReference>
<dbReference type="InterPro" id="IPR050307">
    <property type="entry name" value="Sterol_Desaturase_Related"/>
</dbReference>
<feature type="transmembrane region" description="Helical" evidence="6">
    <location>
        <begin position="341"/>
        <end position="366"/>
    </location>
</feature>
<feature type="transmembrane region" description="Helical" evidence="6">
    <location>
        <begin position="26"/>
        <end position="46"/>
    </location>
</feature>
<dbReference type="STRING" id="1054147.F4PWH0"/>
<feature type="transmembrane region" description="Helical" evidence="6">
    <location>
        <begin position="309"/>
        <end position="329"/>
    </location>
</feature>
<dbReference type="EMBL" id="GL883013">
    <property type="protein sequence ID" value="EGG20334.1"/>
    <property type="molecule type" value="Genomic_DNA"/>
</dbReference>
<feature type="transmembrane region" description="Helical" evidence="6">
    <location>
        <begin position="527"/>
        <end position="548"/>
    </location>
</feature>
<feature type="transmembrane region" description="Helical" evidence="6">
    <location>
        <begin position="686"/>
        <end position="703"/>
    </location>
</feature>
<feature type="region of interest" description="Disordered" evidence="5">
    <location>
        <begin position="95"/>
        <end position="148"/>
    </location>
</feature>
<dbReference type="Pfam" id="PF04116">
    <property type="entry name" value="FA_hydroxylase"/>
    <property type="match status" value="1"/>
</dbReference>
<dbReference type="InterPro" id="IPR006694">
    <property type="entry name" value="Fatty_acid_hydroxylase"/>
</dbReference>
<evidence type="ECO:0000256" key="4">
    <source>
        <dbReference type="ARBA" id="ARBA00023136"/>
    </source>
</evidence>
<proteinExistence type="predicted"/>
<dbReference type="GeneID" id="14872054"/>
<reference evidence="9" key="1">
    <citation type="journal article" date="2011" name="Genome Res.">
        <title>Phylogeny-wide analysis of social amoeba genomes highlights ancient origins for complex intercellular communication.</title>
        <authorList>
            <person name="Heidel A.J."/>
            <person name="Lawal H.M."/>
            <person name="Felder M."/>
            <person name="Schilde C."/>
            <person name="Helps N.R."/>
            <person name="Tunggal B."/>
            <person name="Rivero F."/>
            <person name="John U."/>
            <person name="Schleicher M."/>
            <person name="Eichinger L."/>
            <person name="Platzer M."/>
            <person name="Noegel A.A."/>
            <person name="Schaap P."/>
            <person name="Gloeckner G."/>
        </authorList>
    </citation>
    <scope>NUCLEOTIDE SEQUENCE [LARGE SCALE GENOMIC DNA]</scope>
    <source>
        <strain evidence="9">SH3</strain>
    </source>
</reference>
<evidence type="ECO:0000256" key="1">
    <source>
        <dbReference type="ARBA" id="ARBA00004370"/>
    </source>
</evidence>
<dbReference type="AlphaFoldDB" id="F4PWH0"/>
<keyword evidence="3 6" id="KW-1133">Transmembrane helix</keyword>
<feature type="compositionally biased region" description="Low complexity" evidence="5">
    <location>
        <begin position="95"/>
        <end position="107"/>
    </location>
</feature>
<comment type="subcellular location">
    <subcellularLocation>
        <location evidence="1">Membrane</location>
    </subcellularLocation>
</comment>
<evidence type="ECO:0000256" key="6">
    <source>
        <dbReference type="SAM" id="Phobius"/>
    </source>
</evidence>
<protein>
    <recommendedName>
        <fullName evidence="7">Fatty acid hydroxylase domain-containing protein</fullName>
    </recommendedName>
</protein>
<feature type="transmembrane region" description="Helical" evidence="6">
    <location>
        <begin position="398"/>
        <end position="416"/>
    </location>
</feature>
<feature type="transmembrane region" description="Helical" evidence="6">
    <location>
        <begin position="372"/>
        <end position="391"/>
    </location>
</feature>
<feature type="compositionally biased region" description="Low complexity" evidence="5">
    <location>
        <begin position="502"/>
        <end position="511"/>
    </location>
</feature>
<feature type="transmembrane region" description="Helical" evidence="6">
    <location>
        <begin position="662"/>
        <end position="680"/>
    </location>
</feature>
<dbReference type="OMA" id="INANDQC"/>
<dbReference type="InterPro" id="IPR019144">
    <property type="entry name" value="Membralin"/>
</dbReference>
<keyword evidence="9" id="KW-1185">Reference proteome</keyword>
<feature type="compositionally biased region" description="Acidic residues" evidence="5">
    <location>
        <begin position="476"/>
        <end position="501"/>
    </location>
</feature>
<evidence type="ECO:0000256" key="5">
    <source>
        <dbReference type="SAM" id="MobiDB-lite"/>
    </source>
</evidence>
<evidence type="ECO:0000256" key="3">
    <source>
        <dbReference type="ARBA" id="ARBA00022989"/>
    </source>
</evidence>
<evidence type="ECO:0000313" key="8">
    <source>
        <dbReference type="EMBL" id="EGG20334.1"/>
    </source>
</evidence>
<evidence type="ECO:0000256" key="2">
    <source>
        <dbReference type="ARBA" id="ARBA00022692"/>
    </source>
</evidence>
<feature type="region of interest" description="Disordered" evidence="5">
    <location>
        <begin position="475"/>
        <end position="511"/>
    </location>
</feature>
<dbReference type="GO" id="GO:0008610">
    <property type="term" value="P:lipid biosynthetic process"/>
    <property type="evidence" value="ECO:0007669"/>
    <property type="project" value="InterPro"/>
</dbReference>
<keyword evidence="2 6" id="KW-0812">Transmembrane</keyword>
<organism evidence="8 9">
    <name type="scientific">Cavenderia fasciculata</name>
    <name type="common">Slime mold</name>
    <name type="synonym">Dictyostelium fasciculatum</name>
    <dbReference type="NCBI Taxonomy" id="261658"/>
    <lineage>
        <taxon>Eukaryota</taxon>
        <taxon>Amoebozoa</taxon>
        <taxon>Evosea</taxon>
        <taxon>Eumycetozoa</taxon>
        <taxon>Dictyostelia</taxon>
        <taxon>Acytosteliales</taxon>
        <taxon>Cavenderiaceae</taxon>
        <taxon>Cavenderia</taxon>
    </lineage>
</organism>
<keyword evidence="4 6" id="KW-0472">Membrane</keyword>
<dbReference type="GO" id="GO:0005506">
    <property type="term" value="F:iron ion binding"/>
    <property type="evidence" value="ECO:0007669"/>
    <property type="project" value="InterPro"/>
</dbReference>
<name>F4PWH0_CACFS</name>